<dbReference type="HAMAP" id="MF_01411">
    <property type="entry name" value="LPS_assembly_LptD"/>
    <property type="match status" value="1"/>
</dbReference>
<keyword evidence="1" id="KW-0998">Cell outer membrane</keyword>
<dbReference type="PANTHER" id="PTHR30189:SF1">
    <property type="entry name" value="LPS-ASSEMBLY PROTEIN LPTD"/>
    <property type="match status" value="1"/>
</dbReference>
<comment type="function">
    <text evidence="1">Involved in the assembly of lipopolysaccharide (LPS) at the surface of the outer membrane.</text>
</comment>
<dbReference type="GO" id="GO:0009279">
    <property type="term" value="C:cell outer membrane"/>
    <property type="evidence" value="ECO:0007669"/>
    <property type="project" value="UniProtKB-SubCell"/>
</dbReference>
<dbReference type="Gene3D" id="2.60.450.10">
    <property type="entry name" value="Lipopolysaccharide (LPS) transport protein A like domain"/>
    <property type="match status" value="1"/>
</dbReference>
<proteinExistence type="inferred from homology"/>
<comment type="subcellular location">
    <subcellularLocation>
        <location evidence="1">Cell outer membrane</location>
    </subcellularLocation>
</comment>
<organism evidence="3 4">
    <name type="scientific">Rhizobium hainanense</name>
    <dbReference type="NCBI Taxonomy" id="52131"/>
    <lineage>
        <taxon>Bacteria</taxon>
        <taxon>Pseudomonadati</taxon>
        <taxon>Pseudomonadota</taxon>
        <taxon>Alphaproteobacteria</taxon>
        <taxon>Hyphomicrobiales</taxon>
        <taxon>Rhizobiaceae</taxon>
        <taxon>Rhizobium/Agrobacterium group</taxon>
        <taxon>Rhizobium</taxon>
    </lineage>
</organism>
<keyword evidence="4" id="KW-1185">Reference proteome</keyword>
<evidence type="ECO:0000313" key="3">
    <source>
        <dbReference type="EMBL" id="SCB18609.1"/>
    </source>
</evidence>
<comment type="similarity">
    <text evidence="1">Belongs to the LptD family.</text>
</comment>
<dbReference type="OrthoDB" id="9760225at2"/>
<dbReference type="GO" id="GO:0015920">
    <property type="term" value="P:lipopolysaccharide transport"/>
    <property type="evidence" value="ECO:0007669"/>
    <property type="project" value="InterPro"/>
</dbReference>
<accession>A0A1C3UT34</accession>
<dbReference type="RefSeq" id="WP_083961317.1">
    <property type="nucleotide sequence ID" value="NZ_FMAC01000003.1"/>
</dbReference>
<feature type="domain" description="LptD C-terminal" evidence="2">
    <location>
        <begin position="305"/>
        <end position="705"/>
    </location>
</feature>
<dbReference type="Pfam" id="PF04453">
    <property type="entry name" value="LptD"/>
    <property type="match status" value="1"/>
</dbReference>
<dbReference type="STRING" id="52131.GA0061100_103141"/>
<name>A0A1C3UT34_9HYPH</name>
<evidence type="ECO:0000256" key="1">
    <source>
        <dbReference type="HAMAP-Rule" id="MF_01411"/>
    </source>
</evidence>
<reference evidence="4" key="1">
    <citation type="submission" date="2016-08" db="EMBL/GenBank/DDBJ databases">
        <authorList>
            <person name="Varghese N."/>
            <person name="Submissions Spin"/>
        </authorList>
    </citation>
    <scope>NUCLEOTIDE SEQUENCE [LARGE SCALE GENOMIC DNA]</scope>
    <source>
        <strain evidence="4">CCBAU 57015</strain>
    </source>
</reference>
<keyword evidence="1" id="KW-0732">Signal</keyword>
<dbReference type="GO" id="GO:1990351">
    <property type="term" value="C:transporter complex"/>
    <property type="evidence" value="ECO:0007669"/>
    <property type="project" value="TreeGrafter"/>
</dbReference>
<dbReference type="Proteomes" id="UP000186228">
    <property type="component" value="Unassembled WGS sequence"/>
</dbReference>
<gene>
    <name evidence="1" type="primary">lptD</name>
    <name evidence="3" type="ORF">GA0061100_103141</name>
</gene>
<comment type="caution">
    <text evidence="1">Lacks conserved residue(s) required for the propagation of feature annotation.</text>
</comment>
<dbReference type="GO" id="GO:0043165">
    <property type="term" value="P:Gram-negative-bacterium-type cell outer membrane assembly"/>
    <property type="evidence" value="ECO:0007669"/>
    <property type="project" value="UniProtKB-UniRule"/>
</dbReference>
<dbReference type="InterPro" id="IPR050218">
    <property type="entry name" value="LptD"/>
</dbReference>
<keyword evidence="1" id="KW-0472">Membrane</keyword>
<dbReference type="AlphaFoldDB" id="A0A1C3UT34"/>
<dbReference type="InterPro" id="IPR020889">
    <property type="entry name" value="LipoPS_assembly_LptD"/>
</dbReference>
<dbReference type="PANTHER" id="PTHR30189">
    <property type="entry name" value="LPS-ASSEMBLY PROTEIN"/>
    <property type="match status" value="1"/>
</dbReference>
<dbReference type="EMBL" id="FMAC01000003">
    <property type="protein sequence ID" value="SCB18609.1"/>
    <property type="molecule type" value="Genomic_DNA"/>
</dbReference>
<evidence type="ECO:0000313" key="4">
    <source>
        <dbReference type="Proteomes" id="UP000186228"/>
    </source>
</evidence>
<evidence type="ECO:0000259" key="2">
    <source>
        <dbReference type="Pfam" id="PF04453"/>
    </source>
</evidence>
<comment type="subunit">
    <text evidence="1">Component of the lipopolysaccharide transport and assembly complex.</text>
</comment>
<sequence length="773" mass="85022">MAWSLTIISTCAAGDNSLAQGQFQQQPAGQASTIPTATNIKIPDGTKLLLQANEAIYNKDTQVITARGAVQIHYGGYKLVANQVDYNQITKRMTATGNVELITPDGNRTYGDRMDVTNDFSSGFIEALRVEMPDNTRMVAIKGDRVGGSKVILTKGVYTACAPCSEQGRAPLWQVKAERIIQNGITHTIRLEHARLELFGQPIAYIPWMTVPDNTVKRKSGFLFPTFSVSQNLGFGAAIPYYYVISPSMDATVTATGYSNQGLLLQGEFRQRLENGTYDLRAAIIDQTDPGGFDAGTTDVNAKLRTLMASKGDFRINPRWTFGWDVMAQSDNDFARTYNIEGLNQTTHTNQAYLTGVGKRNFFDMRFAYYNEQDATTGSTLQKQQAVAYPVIDYHAIAPKPVLGGELSLTSNFTNVSRSTADVVVNPDNSDRFLGLTGDYARLTTEMQWQRSFVTPQGLELTPLLAARGDTMALGMDGPNSISPSYAYAGNYDDNGAAAREMLTAGLEAKYPILATTEHSTQVFEPIAQIYLRPDEQLAGQLPNEDAQSFVFDATNLFDRDKFSGFDRVEGGTRANVGMRYTGSFDSGYKLDSVVGQSYQLMGMNSFATPDLVGAGLESGLETARSDYVTMFGVTMPHGISVSTSYRLDHDNFALKRGDTTIGYVTPILDTQLTYTHIEAQPDYDMPTNEDELQPQVKLKLSDQWSVNTTLGYDLRAKDLSEHDFGVTYSDECTTASLIYDWKKDTASTTGVDWSIMLHLTFRTLGEVKLGGN</sequence>
<protein>
    <recommendedName>
        <fullName evidence="1">LPS-assembly protein LptD</fullName>
    </recommendedName>
</protein>
<dbReference type="InterPro" id="IPR007543">
    <property type="entry name" value="LptD_C"/>
</dbReference>